<protein>
    <submittedName>
        <fullName evidence="2">Uncharacterized protein</fullName>
    </submittedName>
</protein>
<accession>A0A409YPW4</accession>
<feature type="region of interest" description="Disordered" evidence="1">
    <location>
        <begin position="295"/>
        <end position="314"/>
    </location>
</feature>
<keyword evidence="3" id="KW-1185">Reference proteome</keyword>
<gene>
    <name evidence="2" type="ORF">CVT26_012563</name>
</gene>
<dbReference type="Proteomes" id="UP000284706">
    <property type="component" value="Unassembled WGS sequence"/>
</dbReference>
<evidence type="ECO:0000256" key="1">
    <source>
        <dbReference type="SAM" id="MobiDB-lite"/>
    </source>
</evidence>
<organism evidence="2 3">
    <name type="scientific">Gymnopilus dilepis</name>
    <dbReference type="NCBI Taxonomy" id="231916"/>
    <lineage>
        <taxon>Eukaryota</taxon>
        <taxon>Fungi</taxon>
        <taxon>Dikarya</taxon>
        <taxon>Basidiomycota</taxon>
        <taxon>Agaricomycotina</taxon>
        <taxon>Agaricomycetes</taxon>
        <taxon>Agaricomycetidae</taxon>
        <taxon>Agaricales</taxon>
        <taxon>Agaricineae</taxon>
        <taxon>Hymenogastraceae</taxon>
        <taxon>Gymnopilus</taxon>
    </lineage>
</organism>
<sequence>LLPLWVESYLVRRSRLIVHLLSDNSFIRWTRRCSLQRFCPRVGALPPRALASRQAALRTRYKSTFEGTDQQSSPLRCRDDFCPVMTLFWRGKDYRGMPPYSFFDISPSDYFNSSLLDDSSSLLRFLLCRALRPDSLEDFVHSKDRGMVAPSWESATDGMLTPLRCREGFCPAMTLFWRGKDFRGTPPYFFFNISCSDLFSSFVSFHLRHLSCRGLRPDSLEGLVHSKDRGMAAPSQESATDGILIHSPAPSSTSCMRRDLILTINICPAMIRLYASLLSFPFFLSNRKLLASPWTPRRPKPGMAAPSMESATGK</sequence>
<evidence type="ECO:0000313" key="3">
    <source>
        <dbReference type="Proteomes" id="UP000284706"/>
    </source>
</evidence>
<proteinExistence type="predicted"/>
<dbReference type="InParanoid" id="A0A409YPW4"/>
<dbReference type="EMBL" id="NHYE01000530">
    <property type="protein sequence ID" value="PPR05044.1"/>
    <property type="molecule type" value="Genomic_DNA"/>
</dbReference>
<dbReference type="AlphaFoldDB" id="A0A409YPW4"/>
<reference evidence="2 3" key="1">
    <citation type="journal article" date="2018" name="Evol. Lett.">
        <title>Horizontal gene cluster transfer increased hallucinogenic mushroom diversity.</title>
        <authorList>
            <person name="Reynolds H.T."/>
            <person name="Vijayakumar V."/>
            <person name="Gluck-Thaler E."/>
            <person name="Korotkin H.B."/>
            <person name="Matheny P.B."/>
            <person name="Slot J.C."/>
        </authorList>
    </citation>
    <scope>NUCLEOTIDE SEQUENCE [LARGE SCALE GENOMIC DNA]</scope>
    <source>
        <strain evidence="2 3">SRW20</strain>
    </source>
</reference>
<feature type="non-terminal residue" evidence="2">
    <location>
        <position position="1"/>
    </location>
</feature>
<comment type="caution">
    <text evidence="2">The sequence shown here is derived from an EMBL/GenBank/DDBJ whole genome shotgun (WGS) entry which is preliminary data.</text>
</comment>
<name>A0A409YPW4_9AGAR</name>
<evidence type="ECO:0000313" key="2">
    <source>
        <dbReference type="EMBL" id="PPR05044.1"/>
    </source>
</evidence>